<dbReference type="AlphaFoldDB" id="A0A2Z3H989"/>
<organism evidence="2 3">
    <name type="scientific">Gemmata obscuriglobus</name>
    <dbReference type="NCBI Taxonomy" id="114"/>
    <lineage>
        <taxon>Bacteria</taxon>
        <taxon>Pseudomonadati</taxon>
        <taxon>Planctomycetota</taxon>
        <taxon>Planctomycetia</taxon>
        <taxon>Gemmatales</taxon>
        <taxon>Gemmataceae</taxon>
        <taxon>Gemmata</taxon>
    </lineage>
</organism>
<dbReference type="KEGG" id="gog:C1280_26405"/>
<name>A0A2Z3H989_9BACT</name>
<gene>
    <name evidence="2" type="ORF">C1280_26405</name>
</gene>
<protein>
    <submittedName>
        <fullName evidence="2">Uncharacterized protein</fullName>
    </submittedName>
</protein>
<dbReference type="Proteomes" id="UP000245802">
    <property type="component" value="Chromosome"/>
</dbReference>
<feature type="signal peptide" evidence="1">
    <location>
        <begin position="1"/>
        <end position="25"/>
    </location>
</feature>
<evidence type="ECO:0000313" key="2">
    <source>
        <dbReference type="EMBL" id="AWM40186.1"/>
    </source>
</evidence>
<dbReference type="EMBL" id="CP025958">
    <property type="protein sequence ID" value="AWM40186.1"/>
    <property type="molecule type" value="Genomic_DNA"/>
</dbReference>
<feature type="chain" id="PRO_5016458383" evidence="1">
    <location>
        <begin position="26"/>
        <end position="194"/>
    </location>
</feature>
<sequence>MSFRSSVLVAAVAVLGASELAPVAAQPQAPVRPRYSSFGNIFSPRPALGVQGAGAGNAPFINPIGPQVAGGQFGQGFVMPGQPLTGFGYPGQVNFGQTLPGAFAVNPQLPATGVVGTFNNLGHWYPSGTGGSGGGLGHWYPNGLANGRGALTGGGGGGYGGAAMVGGGGGLARPGGSPLGTALGVGAAVNSFRR</sequence>
<evidence type="ECO:0000313" key="3">
    <source>
        <dbReference type="Proteomes" id="UP000245802"/>
    </source>
</evidence>
<keyword evidence="1" id="KW-0732">Signal</keyword>
<proteinExistence type="predicted"/>
<accession>A0A2Z3H989</accession>
<reference evidence="2 3" key="1">
    <citation type="submission" date="2018-01" db="EMBL/GenBank/DDBJ databases">
        <title>G. obscuriglobus.</title>
        <authorList>
            <person name="Franke J."/>
            <person name="Blomberg W."/>
            <person name="Selmecki A."/>
        </authorList>
    </citation>
    <scope>NUCLEOTIDE SEQUENCE [LARGE SCALE GENOMIC DNA]</scope>
    <source>
        <strain evidence="2 3">DSM 5831</strain>
    </source>
</reference>
<dbReference type="RefSeq" id="WP_010042809.1">
    <property type="nucleotide sequence ID" value="NZ_CP025958.1"/>
</dbReference>
<keyword evidence="3" id="KW-1185">Reference proteome</keyword>
<evidence type="ECO:0000256" key="1">
    <source>
        <dbReference type="SAM" id="SignalP"/>
    </source>
</evidence>